<sequence>MFDVNHQDKLGDMTIELGAQSTSVSMGATSKSIRLYELIKQLSFSPTRLIDL</sequence>
<evidence type="ECO:0000313" key="1">
    <source>
        <dbReference type="EMBL" id="KAK9102546.1"/>
    </source>
</evidence>
<proteinExistence type="predicted"/>
<accession>A0AAP0EZG7</accession>
<dbReference type="AlphaFoldDB" id="A0AAP0EZG7"/>
<gene>
    <name evidence="1" type="ORF">Sjap_019800</name>
</gene>
<protein>
    <submittedName>
        <fullName evidence="1">Uncharacterized protein</fullName>
    </submittedName>
</protein>
<evidence type="ECO:0000313" key="2">
    <source>
        <dbReference type="Proteomes" id="UP001417504"/>
    </source>
</evidence>
<comment type="caution">
    <text evidence="1">The sequence shown here is derived from an EMBL/GenBank/DDBJ whole genome shotgun (WGS) entry which is preliminary data.</text>
</comment>
<dbReference type="EMBL" id="JBBNAE010000008">
    <property type="protein sequence ID" value="KAK9102546.1"/>
    <property type="molecule type" value="Genomic_DNA"/>
</dbReference>
<dbReference type="Proteomes" id="UP001417504">
    <property type="component" value="Unassembled WGS sequence"/>
</dbReference>
<keyword evidence="2" id="KW-1185">Reference proteome</keyword>
<organism evidence="1 2">
    <name type="scientific">Stephania japonica</name>
    <dbReference type="NCBI Taxonomy" id="461633"/>
    <lineage>
        <taxon>Eukaryota</taxon>
        <taxon>Viridiplantae</taxon>
        <taxon>Streptophyta</taxon>
        <taxon>Embryophyta</taxon>
        <taxon>Tracheophyta</taxon>
        <taxon>Spermatophyta</taxon>
        <taxon>Magnoliopsida</taxon>
        <taxon>Ranunculales</taxon>
        <taxon>Menispermaceae</taxon>
        <taxon>Menispermoideae</taxon>
        <taxon>Cissampelideae</taxon>
        <taxon>Stephania</taxon>
    </lineage>
</organism>
<name>A0AAP0EZG7_9MAGN</name>
<reference evidence="1 2" key="1">
    <citation type="submission" date="2024-01" db="EMBL/GenBank/DDBJ databases">
        <title>Genome assemblies of Stephania.</title>
        <authorList>
            <person name="Yang L."/>
        </authorList>
    </citation>
    <scope>NUCLEOTIDE SEQUENCE [LARGE SCALE GENOMIC DNA]</scope>
    <source>
        <strain evidence="1">QJT</strain>
        <tissue evidence="1">Leaf</tissue>
    </source>
</reference>